<dbReference type="AlphaFoldDB" id="A0A382PAS6"/>
<protein>
    <submittedName>
        <fullName evidence="1">Uncharacterized protein</fullName>
    </submittedName>
</protein>
<accession>A0A382PAS6</accession>
<proteinExistence type="predicted"/>
<reference evidence="1" key="1">
    <citation type="submission" date="2018-05" db="EMBL/GenBank/DDBJ databases">
        <authorList>
            <person name="Lanie J.A."/>
            <person name="Ng W.-L."/>
            <person name="Kazmierczak K.M."/>
            <person name="Andrzejewski T.M."/>
            <person name="Davidsen T.M."/>
            <person name="Wayne K.J."/>
            <person name="Tettelin H."/>
            <person name="Glass J.I."/>
            <person name="Rusch D."/>
            <person name="Podicherti R."/>
            <person name="Tsui H.-C.T."/>
            <person name="Winkler M.E."/>
        </authorList>
    </citation>
    <scope>NUCLEOTIDE SEQUENCE</scope>
</reference>
<dbReference type="EMBL" id="UINC01105696">
    <property type="protein sequence ID" value="SVC69828.1"/>
    <property type="molecule type" value="Genomic_DNA"/>
</dbReference>
<feature type="non-terminal residue" evidence="1">
    <location>
        <position position="1"/>
    </location>
</feature>
<name>A0A382PAS6_9ZZZZ</name>
<organism evidence="1">
    <name type="scientific">marine metagenome</name>
    <dbReference type="NCBI Taxonomy" id="408172"/>
    <lineage>
        <taxon>unclassified sequences</taxon>
        <taxon>metagenomes</taxon>
        <taxon>ecological metagenomes</taxon>
    </lineage>
</organism>
<gene>
    <name evidence="1" type="ORF">METZ01_LOCUS322682</name>
</gene>
<evidence type="ECO:0000313" key="1">
    <source>
        <dbReference type="EMBL" id="SVC69828.1"/>
    </source>
</evidence>
<sequence length="25" mass="3137">YQTSRYKSPVKRWGFFVSYLIIFIH</sequence>